<accession>A0ABT6CXU9</accession>
<reference evidence="1 2" key="1">
    <citation type="journal article" date="2023" name="Int. J. Syst. Evol. Microbiol.">
        <title>Arthrobacter vasquezii sp. nov., isolated from a soil sample from Union Glacier, Antarctica.</title>
        <authorList>
            <person name="Valenzuela-Ibaceta F."/>
            <person name="Carrasco V."/>
            <person name="Lagos-Moraga S."/>
            <person name="Dietz-Vargas C."/>
            <person name="Navarro C.A."/>
            <person name="Perez-Donoso J.M."/>
        </authorList>
    </citation>
    <scope>NUCLEOTIDE SEQUENCE [LARGE SCALE GENOMIC DNA]</scope>
    <source>
        <strain evidence="1 2">EH-1B-1</strain>
    </source>
</reference>
<dbReference type="Proteomes" id="UP001220456">
    <property type="component" value="Unassembled WGS sequence"/>
</dbReference>
<keyword evidence="2" id="KW-1185">Reference proteome</keyword>
<comment type="caution">
    <text evidence="1">The sequence shown here is derived from an EMBL/GenBank/DDBJ whole genome shotgun (WGS) entry which is preliminary data.</text>
</comment>
<proteinExistence type="predicted"/>
<dbReference type="RefSeq" id="WP_277359124.1">
    <property type="nucleotide sequence ID" value="NZ_JAROKN010000040.1"/>
</dbReference>
<sequence>MRELDDVNHRWVTEVIEQEKRVVSVGWKEVSASQLVKQFGFMN</sequence>
<protein>
    <submittedName>
        <fullName evidence="1">Uncharacterized protein</fullName>
    </submittedName>
</protein>
<organism evidence="1 2">
    <name type="scientific">Arthrobacter vasquezii</name>
    <dbReference type="NCBI Taxonomy" id="2977629"/>
    <lineage>
        <taxon>Bacteria</taxon>
        <taxon>Bacillati</taxon>
        <taxon>Actinomycetota</taxon>
        <taxon>Actinomycetes</taxon>
        <taxon>Micrococcales</taxon>
        <taxon>Micrococcaceae</taxon>
        <taxon>Arthrobacter</taxon>
    </lineage>
</organism>
<gene>
    <name evidence="1" type="ORF">P4U43_13075</name>
</gene>
<name>A0ABT6CXU9_9MICC</name>
<evidence type="ECO:0000313" key="1">
    <source>
        <dbReference type="EMBL" id="MDF9278720.1"/>
    </source>
</evidence>
<dbReference type="EMBL" id="JAROKN010000040">
    <property type="protein sequence ID" value="MDF9278720.1"/>
    <property type="molecule type" value="Genomic_DNA"/>
</dbReference>
<evidence type="ECO:0000313" key="2">
    <source>
        <dbReference type="Proteomes" id="UP001220456"/>
    </source>
</evidence>